<dbReference type="InterPro" id="IPR038731">
    <property type="entry name" value="RgtA/B/C-like"/>
</dbReference>
<evidence type="ECO:0000259" key="9">
    <source>
        <dbReference type="Pfam" id="PF13231"/>
    </source>
</evidence>
<feature type="transmembrane region" description="Helical" evidence="8">
    <location>
        <begin position="76"/>
        <end position="97"/>
    </location>
</feature>
<keyword evidence="2" id="KW-1003">Cell membrane</keyword>
<feature type="transmembrane region" description="Helical" evidence="8">
    <location>
        <begin position="274"/>
        <end position="291"/>
    </location>
</feature>
<feature type="transmembrane region" description="Helical" evidence="8">
    <location>
        <begin position="241"/>
        <end position="267"/>
    </location>
</feature>
<evidence type="ECO:0000256" key="1">
    <source>
        <dbReference type="ARBA" id="ARBA00004651"/>
    </source>
</evidence>
<evidence type="ECO:0000313" key="11">
    <source>
        <dbReference type="Proteomes" id="UP000468928"/>
    </source>
</evidence>
<dbReference type="InterPro" id="IPR050297">
    <property type="entry name" value="LipidA_mod_glycosyltrf_83"/>
</dbReference>
<keyword evidence="4 10" id="KW-0808">Transferase</keyword>
<evidence type="ECO:0000256" key="2">
    <source>
        <dbReference type="ARBA" id="ARBA00022475"/>
    </source>
</evidence>
<feature type="domain" description="Glycosyltransferase RgtA/B/C/D-like" evidence="9">
    <location>
        <begin position="55"/>
        <end position="215"/>
    </location>
</feature>
<dbReference type="RefSeq" id="WP_163823891.1">
    <property type="nucleotide sequence ID" value="NZ_JAAGUY010000006.1"/>
</dbReference>
<proteinExistence type="predicted"/>
<dbReference type="PANTHER" id="PTHR33908">
    <property type="entry name" value="MANNOSYLTRANSFERASE YKCB-RELATED"/>
    <property type="match status" value="1"/>
</dbReference>
<dbReference type="EMBL" id="JAAGUZ010000075">
    <property type="protein sequence ID" value="NEW47211.1"/>
    <property type="molecule type" value="Genomic_DNA"/>
</dbReference>
<evidence type="ECO:0000313" key="10">
    <source>
        <dbReference type="EMBL" id="NEW47211.1"/>
    </source>
</evidence>
<evidence type="ECO:0000256" key="3">
    <source>
        <dbReference type="ARBA" id="ARBA00022676"/>
    </source>
</evidence>
<evidence type="ECO:0000256" key="5">
    <source>
        <dbReference type="ARBA" id="ARBA00022692"/>
    </source>
</evidence>
<feature type="transmembrane region" description="Helical" evidence="8">
    <location>
        <begin position="327"/>
        <end position="345"/>
    </location>
</feature>
<dbReference type="GO" id="GO:0009103">
    <property type="term" value="P:lipopolysaccharide biosynthetic process"/>
    <property type="evidence" value="ECO:0007669"/>
    <property type="project" value="UniProtKB-ARBA"/>
</dbReference>
<name>A0A6P1DC91_9NOCA</name>
<dbReference type="AlphaFoldDB" id="A0A6P1DC91"/>
<dbReference type="GO" id="GO:0005886">
    <property type="term" value="C:plasma membrane"/>
    <property type="evidence" value="ECO:0007669"/>
    <property type="project" value="UniProtKB-SubCell"/>
</dbReference>
<comment type="subcellular location">
    <subcellularLocation>
        <location evidence="1">Cell membrane</location>
        <topology evidence="1">Multi-pass membrane protein</topology>
    </subcellularLocation>
</comment>
<evidence type="ECO:0000256" key="8">
    <source>
        <dbReference type="SAM" id="Phobius"/>
    </source>
</evidence>
<feature type="transmembrane region" description="Helical" evidence="8">
    <location>
        <begin position="169"/>
        <end position="188"/>
    </location>
</feature>
<keyword evidence="3" id="KW-0328">Glycosyltransferase</keyword>
<sequence>MTGTQPPQPFATGGVAAVAVTSLVVLTLSASRYGYFGDELYFLAAGRRLSHGYADQGPVLPLLAWTMDSVAPGSLVALRFPAIVLTVLAVVLSALIARELGGGRAAQMLTAIAYATSPFLLLQGKMLSTNAIDTALWVVITWLVVRWVRTRRDVLLLCAGLVTAVDMQVKWLIPFFWLAVAVSALILGPRDLVRRPLLWVGAGITVAATIPTLVWQAEHDWPQLGMGAVVSGEGQYSGGRILFVPLAVLIAGLLGGLLLCYGALALWRQQSLREYRFLGAALLLLTAFFLVSGGRIYYVAGMYAVVCAAGAVALVERTARVGTSTRRWLIGGGALMVSASILLVLSSTPWRAESAIEPAGSVEDAALDIGLYGEFGWPELAAEVEQAAATLTPAERAGAVIVTETYWQAGALDQLGRDTLPPVYSPARGFGYFGTPPETATTLICVGGAEQELRERFADLDAIGRVDTRLGFPGNTQNVTLWKCSNPRASWAVLWPEWMHL</sequence>
<evidence type="ECO:0000256" key="4">
    <source>
        <dbReference type="ARBA" id="ARBA00022679"/>
    </source>
</evidence>
<feature type="transmembrane region" description="Helical" evidence="8">
    <location>
        <begin position="297"/>
        <end position="315"/>
    </location>
</feature>
<dbReference type="PANTHER" id="PTHR33908:SF11">
    <property type="entry name" value="MEMBRANE PROTEIN"/>
    <property type="match status" value="1"/>
</dbReference>
<protein>
    <submittedName>
        <fullName evidence="10">Glycosyltransferase family 39 protein</fullName>
    </submittedName>
</protein>
<keyword evidence="5 8" id="KW-0812">Transmembrane</keyword>
<keyword evidence="7 8" id="KW-0472">Membrane</keyword>
<evidence type="ECO:0000256" key="6">
    <source>
        <dbReference type="ARBA" id="ARBA00022989"/>
    </source>
</evidence>
<accession>A0A6P1DC91</accession>
<keyword evidence="6 8" id="KW-1133">Transmembrane helix</keyword>
<feature type="transmembrane region" description="Helical" evidence="8">
    <location>
        <begin position="197"/>
        <end position="217"/>
    </location>
</feature>
<gene>
    <name evidence="10" type="ORF">GV789_22575</name>
</gene>
<dbReference type="GO" id="GO:0016763">
    <property type="term" value="F:pentosyltransferase activity"/>
    <property type="evidence" value="ECO:0007669"/>
    <property type="project" value="TreeGrafter"/>
</dbReference>
<dbReference type="Pfam" id="PF13231">
    <property type="entry name" value="PMT_2"/>
    <property type="match status" value="1"/>
</dbReference>
<feature type="transmembrane region" description="Helical" evidence="8">
    <location>
        <begin position="12"/>
        <end position="30"/>
    </location>
</feature>
<organism evidence="10 11">
    <name type="scientific">Nocardia cyriacigeorgica</name>
    <dbReference type="NCBI Taxonomy" id="135487"/>
    <lineage>
        <taxon>Bacteria</taxon>
        <taxon>Bacillati</taxon>
        <taxon>Actinomycetota</taxon>
        <taxon>Actinomycetes</taxon>
        <taxon>Mycobacteriales</taxon>
        <taxon>Nocardiaceae</taxon>
        <taxon>Nocardia</taxon>
    </lineage>
</organism>
<dbReference type="Proteomes" id="UP000468928">
    <property type="component" value="Unassembled WGS sequence"/>
</dbReference>
<reference evidence="10 11" key="1">
    <citation type="submission" date="2020-01" db="EMBL/GenBank/DDBJ databases">
        <title>Genetics and antimicrobial susceptibilities of Nocardia species isolated from the soil; a comparison with species isolated from humans.</title>
        <authorList>
            <person name="Carrasco G."/>
            <person name="Monzon S."/>
            <person name="Sansegundo M."/>
            <person name="Garcia E."/>
            <person name="Garrido N."/>
            <person name="Medina M.J."/>
            <person name="Villalon P."/>
            <person name="Ramirez-Arocha A.C."/>
            <person name="Jimenez P."/>
            <person name="Cuesta I."/>
            <person name="Valdezate S."/>
        </authorList>
    </citation>
    <scope>NUCLEOTIDE SEQUENCE [LARGE SCALE GENOMIC DNA]</scope>
    <source>
        <strain evidence="10 11">CNM20110639</strain>
    </source>
</reference>
<evidence type="ECO:0000256" key="7">
    <source>
        <dbReference type="ARBA" id="ARBA00023136"/>
    </source>
</evidence>
<comment type="caution">
    <text evidence="10">The sequence shown here is derived from an EMBL/GenBank/DDBJ whole genome shotgun (WGS) entry which is preliminary data.</text>
</comment>